<dbReference type="AlphaFoldDB" id="A0A644WQW8"/>
<proteinExistence type="predicted"/>
<protein>
    <submittedName>
        <fullName evidence="1">Uncharacterized protein</fullName>
    </submittedName>
</protein>
<dbReference type="EMBL" id="VSSQ01001172">
    <property type="protein sequence ID" value="MPM05858.1"/>
    <property type="molecule type" value="Genomic_DNA"/>
</dbReference>
<evidence type="ECO:0000313" key="1">
    <source>
        <dbReference type="EMBL" id="MPM05858.1"/>
    </source>
</evidence>
<comment type="caution">
    <text evidence="1">The sequence shown here is derived from an EMBL/GenBank/DDBJ whole genome shotgun (WGS) entry which is preliminary data.</text>
</comment>
<accession>A0A644WQW8</accession>
<sequence>MGPDDGRRLGRYFPEIGEGVSFLDDLPPAGAEGVLVKRPFFHARDEALPDAGAVLPGREIVYGPVPAVECAGHAHFLGVGSPDGKVCSPLPAVFRDVGAEFFVEAAMVPLPEEIRVHLSEKRKIILRFFCSGHGSLLPQVVHQSESYCTL</sequence>
<gene>
    <name evidence="1" type="ORF">SDC9_52153</name>
</gene>
<name>A0A644WQW8_9ZZZZ</name>
<organism evidence="1">
    <name type="scientific">bioreactor metagenome</name>
    <dbReference type="NCBI Taxonomy" id="1076179"/>
    <lineage>
        <taxon>unclassified sequences</taxon>
        <taxon>metagenomes</taxon>
        <taxon>ecological metagenomes</taxon>
    </lineage>
</organism>
<reference evidence="1" key="1">
    <citation type="submission" date="2019-08" db="EMBL/GenBank/DDBJ databases">
        <authorList>
            <person name="Kucharzyk K."/>
            <person name="Murdoch R.W."/>
            <person name="Higgins S."/>
            <person name="Loffler F."/>
        </authorList>
    </citation>
    <scope>NUCLEOTIDE SEQUENCE</scope>
</reference>